<dbReference type="SUPFAM" id="SSF53474">
    <property type="entry name" value="alpha/beta-Hydrolases"/>
    <property type="match status" value="1"/>
</dbReference>
<accession>A0A176VSU3</accession>
<keyword evidence="5" id="KW-0496">Mitochondrion</keyword>
<keyword evidence="6" id="KW-0472">Membrane</keyword>
<dbReference type="GO" id="GO:0005739">
    <property type="term" value="C:mitochondrion"/>
    <property type="evidence" value="ECO:0007669"/>
    <property type="project" value="UniProtKB-SubCell"/>
</dbReference>
<dbReference type="Proteomes" id="UP001162541">
    <property type="component" value="Chromosome 5"/>
</dbReference>
<evidence type="ECO:0000256" key="1">
    <source>
        <dbReference type="ARBA" id="ARBA00004173"/>
    </source>
</evidence>
<dbReference type="PANTHER" id="PTHR48182:SF2">
    <property type="entry name" value="PROTEIN SERAC1"/>
    <property type="match status" value="1"/>
</dbReference>
<dbReference type="EMBL" id="AP019870">
    <property type="protein sequence ID" value="BBN11907.1"/>
    <property type="molecule type" value="Genomic_DNA"/>
</dbReference>
<organism evidence="8 9">
    <name type="scientific">Marchantia polymorpha subsp. ruderalis</name>
    <dbReference type="NCBI Taxonomy" id="1480154"/>
    <lineage>
        <taxon>Eukaryota</taxon>
        <taxon>Viridiplantae</taxon>
        <taxon>Streptophyta</taxon>
        <taxon>Embryophyta</taxon>
        <taxon>Marchantiophyta</taxon>
        <taxon>Marchantiopsida</taxon>
        <taxon>Marchantiidae</taxon>
        <taxon>Marchantiales</taxon>
        <taxon>Marchantiaceae</taxon>
        <taxon>Marchantia</taxon>
    </lineage>
</organism>
<dbReference type="GO" id="GO:0016020">
    <property type="term" value="C:membrane"/>
    <property type="evidence" value="ECO:0007669"/>
    <property type="project" value="UniProtKB-SubCell"/>
</dbReference>
<keyword evidence="9" id="KW-1185">Reference proteome</keyword>
<dbReference type="AlphaFoldDB" id="A0A176VSU3"/>
<proteinExistence type="predicted"/>
<evidence type="ECO:0000313" key="7">
    <source>
        <dbReference type="EMBL" id="BBN11907.1"/>
    </source>
</evidence>
<evidence type="ECO:0000256" key="5">
    <source>
        <dbReference type="ARBA" id="ARBA00023128"/>
    </source>
</evidence>
<evidence type="ECO:0000256" key="6">
    <source>
        <dbReference type="ARBA" id="ARBA00023136"/>
    </source>
</evidence>
<evidence type="ECO:0000256" key="4">
    <source>
        <dbReference type="ARBA" id="ARBA00022824"/>
    </source>
</evidence>
<evidence type="ECO:0008006" key="11">
    <source>
        <dbReference type="Google" id="ProtNLM"/>
    </source>
</evidence>
<evidence type="ECO:0000313" key="9">
    <source>
        <dbReference type="Proteomes" id="UP000077202"/>
    </source>
</evidence>
<protein>
    <recommendedName>
        <fullName evidence="11">DUF676 domain-containing protein</fullName>
    </recommendedName>
</protein>
<dbReference type="EMBL" id="LVLJ01002730">
    <property type="protein sequence ID" value="OAE23914.1"/>
    <property type="molecule type" value="Genomic_DNA"/>
</dbReference>
<comment type="subcellular location">
    <subcellularLocation>
        <location evidence="2">Endoplasmic reticulum</location>
    </subcellularLocation>
    <subcellularLocation>
        <location evidence="3">Membrane</location>
    </subcellularLocation>
    <subcellularLocation>
        <location evidence="1">Mitochondrion</location>
    </subcellularLocation>
</comment>
<evidence type="ECO:0000256" key="3">
    <source>
        <dbReference type="ARBA" id="ARBA00004370"/>
    </source>
</evidence>
<dbReference type="InterPro" id="IPR029058">
    <property type="entry name" value="AB_hydrolase_fold"/>
</dbReference>
<dbReference type="PANTHER" id="PTHR48182">
    <property type="entry name" value="PROTEIN SERAC1"/>
    <property type="match status" value="1"/>
</dbReference>
<sequence length="316" mass="35520">MEDNQVKKISDSVYEFCKPDNPSVEIIFFHGIQMGEEDVSELHLSTWTVKSEEADAPPEYWPQTFFAKDEHLTSKNISVRALTARYDPSKYKTHNTGRLDLYNIAENFTHSIIDNNRVNVGLREGVPVIMVGHSFGGLVMKKLVDQVAEKARLNGNHSKNLQKFLDNLKGLFYYSTPHLALKDEVFQRLFPPGKSYSDLPKLLEELNKGAGRLHAVLTTYAKGHKIMVNEAFDVNNTDLGDNLEPIQIVTEASAGCGAESKLAISEDHFNVCRPRDVKSSNYQALANFIVKIVEREKAKKNSDAAGLDLPEVGRRR</sequence>
<name>A0A176VSU3_MARPO</name>
<reference evidence="8 9" key="1">
    <citation type="submission" date="2016-03" db="EMBL/GenBank/DDBJ databases">
        <title>Mechanisms controlling the formation of the plant cell surface in tip-growing cells are functionally conserved among land plants.</title>
        <authorList>
            <person name="Honkanen S."/>
            <person name="Jones V.A."/>
            <person name="Morieri G."/>
            <person name="Champion C."/>
            <person name="Hetherington A.J."/>
            <person name="Kelly S."/>
            <person name="Saint-Marcoux D."/>
            <person name="Proust H."/>
            <person name="Prescott H."/>
            <person name="Dolan L."/>
        </authorList>
    </citation>
    <scope>NUCLEOTIDE SEQUENCE [LARGE SCALE GENOMIC DNA]</scope>
    <source>
        <strain evidence="9">cv. Tak-1 and cv. Tak-2</strain>
        <tissue evidence="8">Whole gametophyte</tissue>
    </source>
</reference>
<evidence type="ECO:0000256" key="2">
    <source>
        <dbReference type="ARBA" id="ARBA00004240"/>
    </source>
</evidence>
<dbReference type="InterPro" id="IPR052374">
    <property type="entry name" value="SERAC1"/>
</dbReference>
<dbReference type="GO" id="GO:0005783">
    <property type="term" value="C:endoplasmic reticulum"/>
    <property type="evidence" value="ECO:0007669"/>
    <property type="project" value="UniProtKB-SubCell"/>
</dbReference>
<keyword evidence="4" id="KW-0256">Endoplasmic reticulum</keyword>
<reference evidence="10" key="3">
    <citation type="journal article" date="2020" name="Curr. Biol.">
        <title>Chromatin organization in early land plants reveals an ancestral association between H3K27me3, transposons, and constitutive heterochromatin.</title>
        <authorList>
            <person name="Montgomery S.A."/>
            <person name="Tanizawa Y."/>
            <person name="Galik B."/>
            <person name="Wang N."/>
            <person name="Ito T."/>
            <person name="Mochizuki T."/>
            <person name="Akimcheva S."/>
            <person name="Bowman J.L."/>
            <person name="Cognat V."/>
            <person name="Marechal-Drouard L."/>
            <person name="Ekker H."/>
            <person name="Hong S.F."/>
            <person name="Kohchi T."/>
            <person name="Lin S.S."/>
            <person name="Liu L.D."/>
            <person name="Nakamura Y."/>
            <person name="Valeeva L.R."/>
            <person name="Shakirov E.V."/>
            <person name="Shippen D.E."/>
            <person name="Wei W.L."/>
            <person name="Yagura M."/>
            <person name="Yamaoka S."/>
            <person name="Yamato K.T."/>
            <person name="Liu C."/>
            <person name="Berger F."/>
        </authorList>
    </citation>
    <scope>NUCLEOTIDE SEQUENCE [LARGE SCALE GENOMIC DNA]</scope>
    <source>
        <strain evidence="10">Tak-1</strain>
    </source>
</reference>
<evidence type="ECO:0000313" key="8">
    <source>
        <dbReference type="EMBL" id="OAE23914.1"/>
    </source>
</evidence>
<evidence type="ECO:0000313" key="10">
    <source>
        <dbReference type="Proteomes" id="UP001162541"/>
    </source>
</evidence>
<dbReference type="Proteomes" id="UP000077202">
    <property type="component" value="Unassembled WGS sequence"/>
</dbReference>
<gene>
    <name evidence="8" type="ORF">AXG93_1217s1260</name>
    <name evidence="7" type="ORF">Mp_5g15790</name>
</gene>
<reference evidence="7" key="2">
    <citation type="journal article" date="2019" name="Curr. Biol.">
        <title>Chromatin organization in early land plants reveals an ancestral association between H3K27me3, transposons, and constitutive heterochromatin.</title>
        <authorList>
            <person name="Montgomery S.A."/>
            <person name="Tanizawa Y."/>
            <person name="Galik B."/>
            <person name="Wang N."/>
            <person name="Ito T."/>
            <person name="Mochizuki T."/>
            <person name="Akimcheva S."/>
            <person name="Bowman J."/>
            <person name="Cognat V."/>
            <person name="Drouard L."/>
            <person name="Ekker H."/>
            <person name="Houng S."/>
            <person name="Kohchi T."/>
            <person name="Lin S."/>
            <person name="Liu L.D."/>
            <person name="Nakamura Y."/>
            <person name="Valeeva L.R."/>
            <person name="Shakirov E.V."/>
            <person name="Shippen D.E."/>
            <person name="Wei W."/>
            <person name="Yagura M."/>
            <person name="Yamaoka S."/>
            <person name="Yamato K.T."/>
            <person name="Liu C."/>
            <person name="Berger F."/>
        </authorList>
    </citation>
    <scope>NUCLEOTIDE SEQUENCE [LARGE SCALE GENOMIC DNA]</scope>
    <source>
        <strain evidence="7">Tak-1</strain>
    </source>
</reference>